<dbReference type="PROSITE" id="PS51387">
    <property type="entry name" value="FAD_PCMH"/>
    <property type="match status" value="1"/>
</dbReference>
<evidence type="ECO:0000313" key="7">
    <source>
        <dbReference type="Proteomes" id="UP001446871"/>
    </source>
</evidence>
<keyword evidence="7" id="KW-1185">Reference proteome</keyword>
<name>A0ABR1TGR4_9PEZI</name>
<proteinExistence type="inferred from homology"/>
<dbReference type="InterPro" id="IPR016169">
    <property type="entry name" value="FAD-bd_PCMH_sub2"/>
</dbReference>
<keyword evidence="3" id="KW-0274">FAD</keyword>
<accession>A0ABR1TGR4</accession>
<dbReference type="SUPFAM" id="SSF56176">
    <property type="entry name" value="FAD-binding/transporter-associated domain-like"/>
    <property type="match status" value="1"/>
</dbReference>
<dbReference type="Gene3D" id="3.30.465.10">
    <property type="match status" value="2"/>
</dbReference>
<evidence type="ECO:0000256" key="3">
    <source>
        <dbReference type="ARBA" id="ARBA00022827"/>
    </source>
</evidence>
<evidence type="ECO:0000256" key="1">
    <source>
        <dbReference type="ARBA" id="ARBA00005466"/>
    </source>
</evidence>
<evidence type="ECO:0000313" key="6">
    <source>
        <dbReference type="EMBL" id="KAK8045797.1"/>
    </source>
</evidence>
<evidence type="ECO:0000256" key="2">
    <source>
        <dbReference type="ARBA" id="ARBA00022630"/>
    </source>
</evidence>
<comment type="caution">
    <text evidence="6">The sequence shown here is derived from an EMBL/GenBank/DDBJ whole genome shotgun (WGS) entry which is preliminary data.</text>
</comment>
<feature type="domain" description="FAD-binding PCMH-type" evidence="5">
    <location>
        <begin position="8"/>
        <end position="182"/>
    </location>
</feature>
<dbReference type="Proteomes" id="UP001446871">
    <property type="component" value="Unassembled WGS sequence"/>
</dbReference>
<keyword evidence="2" id="KW-0285">Flavoprotein</keyword>
<organism evidence="6 7">
    <name type="scientific">Apiospora saccharicola</name>
    <dbReference type="NCBI Taxonomy" id="335842"/>
    <lineage>
        <taxon>Eukaryota</taxon>
        <taxon>Fungi</taxon>
        <taxon>Dikarya</taxon>
        <taxon>Ascomycota</taxon>
        <taxon>Pezizomycotina</taxon>
        <taxon>Sordariomycetes</taxon>
        <taxon>Xylariomycetidae</taxon>
        <taxon>Amphisphaeriales</taxon>
        <taxon>Apiosporaceae</taxon>
        <taxon>Apiospora</taxon>
    </lineage>
</organism>
<dbReference type="EMBL" id="JAQQWM010000009">
    <property type="protein sequence ID" value="KAK8045797.1"/>
    <property type="molecule type" value="Genomic_DNA"/>
</dbReference>
<dbReference type="InterPro" id="IPR006094">
    <property type="entry name" value="Oxid_FAD_bind_N"/>
</dbReference>
<gene>
    <name evidence="6" type="ORF">PG996_013861</name>
</gene>
<evidence type="ECO:0000259" key="5">
    <source>
        <dbReference type="PROSITE" id="PS51387"/>
    </source>
</evidence>
<comment type="similarity">
    <text evidence="1">Belongs to the oxygen-dependent FAD-linked oxidoreductase family.</text>
</comment>
<dbReference type="InterPro" id="IPR036318">
    <property type="entry name" value="FAD-bd_PCMH-like_sf"/>
</dbReference>
<reference evidence="6 7" key="1">
    <citation type="submission" date="2023-01" db="EMBL/GenBank/DDBJ databases">
        <title>Analysis of 21 Apiospora genomes using comparative genomics revels a genus with tremendous synthesis potential of carbohydrate active enzymes and secondary metabolites.</title>
        <authorList>
            <person name="Sorensen T."/>
        </authorList>
    </citation>
    <scope>NUCLEOTIDE SEQUENCE [LARGE SCALE GENOMIC DNA]</scope>
    <source>
        <strain evidence="6 7">CBS 83171</strain>
    </source>
</reference>
<dbReference type="InterPro" id="IPR050416">
    <property type="entry name" value="FAD-linked_Oxidoreductase"/>
</dbReference>
<dbReference type="PANTHER" id="PTHR42973:SF54">
    <property type="entry name" value="FAD-BINDING PCMH-TYPE DOMAIN-CONTAINING PROTEIN"/>
    <property type="match status" value="1"/>
</dbReference>
<protein>
    <recommendedName>
        <fullName evidence="5">FAD-binding PCMH-type domain-containing protein</fullName>
    </recommendedName>
</protein>
<evidence type="ECO:0000256" key="4">
    <source>
        <dbReference type="ARBA" id="ARBA00023002"/>
    </source>
</evidence>
<dbReference type="Pfam" id="PF01565">
    <property type="entry name" value="FAD_binding_4"/>
    <property type="match status" value="1"/>
</dbReference>
<dbReference type="InterPro" id="IPR016166">
    <property type="entry name" value="FAD-bd_PCMH"/>
</dbReference>
<sequence>MKSGSRTCWLPAAAYVRPQSTAQVAAVLATLKKTNTKFAVRSTGHHSTADFSSVDESGVVIDLRDLKSLALDEDGDGSFTLRAAVAAPGATCTLSSRNAVVPSSGLATLVSGLGGLLWAVVLGDSRVVNADSDTNPDLWKALKGGGTNFGIVTRFDFETAPLDYDQVRSAPVRPGRLRQHPQGHRPGPGLMETDPKIGLFVSFNPTFVAVGLLYANSPAEIPAVFKPFLDLKSLVNAVVPWTEGTVKSLVESIQFNAPRARRTQSMTTTKVSLDLYIESHELYLEAIKTSAAELFYTIQPVACSVMQEGEDRGGNIMGIEKVAQDCAFQFSPSLTPVAHYCSPYRSYFELTRPCGDIGWVAAGSRQDAALDEEAIRDVDNLCFATVISLVSNPTTKMLRLPLAV</sequence>
<keyword evidence="4" id="KW-0560">Oxidoreductase</keyword>
<dbReference type="PANTHER" id="PTHR42973">
    <property type="entry name" value="BINDING OXIDOREDUCTASE, PUTATIVE (AFU_ORTHOLOGUE AFUA_1G17690)-RELATED"/>
    <property type="match status" value="1"/>
</dbReference>